<dbReference type="EMBL" id="GDKF01003785">
    <property type="protein sequence ID" value="JAT74837.1"/>
    <property type="molecule type" value="Transcribed_RNA"/>
</dbReference>
<sequence length="744" mass="76639">PNFGVDADPTMLTRVRPLGAGLALCQRWTPAVVERLLSGAAASASDHEDVPERFNSRTKRDNRLRYFVVSNQPSSALRLLEQTVFRVPMVDTSGREKFLKLPPASVCNKVLDSAAQEAQLTGRAAELADALLLQGIPLEAKTLRSLVMGLAGTGRLEDALPFLDRWLAAEEAERGRAGPQGAAAPDDDERGDGGSAPLAAPSPRHVHRTLSWLLEIAARRGSTPGIVAVLSRAARVQVVPSVQSVTEVLAACGRAREGAKARAILGWMRRHGLAAGPAQHAAALAQPAGGLPAAEAASLLPGAAAAAEEMRAEGHLPDAGFLAAWLRLAASAYDLAAARGVLGRAAELGLAGDDAVLAAFFDACRRCEDGGAALQALRAARGPGLPLGHAAQQALLAVLERCGDVPERAAEARRAYAAAPHPGPAATAAFMAVLLAEGCVDEALALAVPGPGAAAGGKTPDPGPASAWLFRAATRSRAAAGDWPALRRVAATAHAARALASPADVLALTWAAALRSGSGVPGGANSPAWVLYQQEDAPLVRRAAPSPARRAAQREGAVAERLAATSLSDAVFRTCVLPGIAGGVEGATEGEETGRKDGGQALAALEALQSLGDTATPADRLAVLGRLVVLGDAAAAFALARSGAAGESAGGDRGAGTPGPPQLPTWAELRCLLYVALRQPANEATLVDYLLPLLRWQRHMPKEPAGAWWDERVERTVLHALKRAGQAGADKDEVAAGRALLDAR</sequence>
<reference evidence="3" key="1">
    <citation type="submission" date="2015-08" db="EMBL/GenBank/DDBJ databases">
        <authorList>
            <person name="Babu N.S."/>
            <person name="Beckwith C.J."/>
            <person name="Beseler K.G."/>
            <person name="Brison A."/>
            <person name="Carone J.V."/>
            <person name="Caskin T.P."/>
            <person name="Diamond M."/>
            <person name="Durham M.E."/>
            <person name="Foxe J.M."/>
            <person name="Go M."/>
            <person name="Henderson B.A."/>
            <person name="Jones I.B."/>
            <person name="McGettigan J.A."/>
            <person name="Micheletti S.J."/>
            <person name="Nasrallah M.E."/>
            <person name="Ortiz D."/>
            <person name="Piller C.R."/>
            <person name="Privatt S.R."/>
            <person name="Schneider S.L."/>
            <person name="Sharp S."/>
            <person name="Smith T.C."/>
            <person name="Stanton J.D."/>
            <person name="Ullery H.E."/>
            <person name="Wilson R.J."/>
            <person name="Serrano M.G."/>
            <person name="Buck G."/>
            <person name="Lee V."/>
            <person name="Wang Y."/>
            <person name="Carvalho R."/>
            <person name="Voegtly L."/>
            <person name="Shi R."/>
            <person name="Duckworth R."/>
            <person name="Johnson A."/>
            <person name="Loviza R."/>
            <person name="Walstead R."/>
            <person name="Shah Z."/>
            <person name="Kiflezghi M."/>
            <person name="Wade K."/>
            <person name="Ball S.L."/>
            <person name="Bradley K.W."/>
            <person name="Asai D.J."/>
            <person name="Bowman C.A."/>
            <person name="Russell D.A."/>
            <person name="Pope W.H."/>
            <person name="Jacobs-Sera D."/>
            <person name="Hendrix R.W."/>
            <person name="Hatfull G.F."/>
        </authorList>
    </citation>
    <scope>NUCLEOTIDE SEQUENCE</scope>
</reference>
<evidence type="ECO:0000313" key="3">
    <source>
        <dbReference type="EMBL" id="JAT74837.1"/>
    </source>
</evidence>
<accession>A0A1D2A6L8</accession>
<keyword evidence="1" id="KW-0677">Repeat</keyword>
<evidence type="ECO:0000256" key="2">
    <source>
        <dbReference type="SAM" id="MobiDB-lite"/>
    </source>
</evidence>
<proteinExistence type="predicted"/>
<dbReference type="PANTHER" id="PTHR47447:SF23">
    <property type="entry name" value="PENTACOTRIPEPTIDE-REPEAT REGION OF PRORP DOMAIN-CONTAINING PROTEIN"/>
    <property type="match status" value="1"/>
</dbReference>
<dbReference type="Gene3D" id="1.25.40.10">
    <property type="entry name" value="Tetratricopeptide repeat domain"/>
    <property type="match status" value="2"/>
</dbReference>
<dbReference type="PANTHER" id="PTHR47447">
    <property type="entry name" value="OS03G0856100 PROTEIN"/>
    <property type="match status" value="1"/>
</dbReference>
<protein>
    <recommendedName>
        <fullName evidence="4">Pentacotripeptide-repeat region of PRORP domain-containing protein</fullName>
    </recommendedName>
</protein>
<gene>
    <name evidence="3" type="ORF">g.52264</name>
</gene>
<dbReference type="InterPro" id="IPR011990">
    <property type="entry name" value="TPR-like_helical_dom_sf"/>
</dbReference>
<evidence type="ECO:0000256" key="1">
    <source>
        <dbReference type="ARBA" id="ARBA00022737"/>
    </source>
</evidence>
<feature type="region of interest" description="Disordered" evidence="2">
    <location>
        <begin position="174"/>
        <end position="203"/>
    </location>
</feature>
<dbReference type="AlphaFoldDB" id="A0A1D2A6L8"/>
<feature type="non-terminal residue" evidence="3">
    <location>
        <position position="1"/>
    </location>
</feature>
<evidence type="ECO:0008006" key="4">
    <source>
        <dbReference type="Google" id="ProtNLM"/>
    </source>
</evidence>
<organism evidence="3">
    <name type="scientific">Auxenochlorella protothecoides</name>
    <name type="common">Green microalga</name>
    <name type="synonym">Chlorella protothecoides</name>
    <dbReference type="NCBI Taxonomy" id="3075"/>
    <lineage>
        <taxon>Eukaryota</taxon>
        <taxon>Viridiplantae</taxon>
        <taxon>Chlorophyta</taxon>
        <taxon>core chlorophytes</taxon>
        <taxon>Trebouxiophyceae</taxon>
        <taxon>Chlorellales</taxon>
        <taxon>Chlorellaceae</taxon>
        <taxon>Auxenochlorella</taxon>
    </lineage>
</organism>
<name>A0A1D2A6L8_AUXPR</name>